<sequence length="460" mass="52027">MMVHAFSWPDKSCVPGTMLEGESKDGTWVEWGPSSSSFQHTKEEKPIDLSFEASQSTIDKTISNGNLGVPDKISEKVGDDVLLGTGSSKRWLRSFFTKAETVEYEGGIWTRFPQKPSFPCSANVVSFVLFTRNFPVSRFLCKNNSTSRGNSCRGTIRNLENGSRENVELDTFDVGSSTPYKCSRVLSCNSHKLIGFFLTRMNSASSNASNGKEKRSKNIIVIARLDIRGIQWVSLVKLPQNENTCPLDDWKDFHFSDDVLICLNASGLVFFYDTVSDKYYAFEKLLPHYQHLGLGMLIGWDVGSSDWFSLLFWFHQISYPLRPLVIKNQALVLALDVKHETASLLESRAEKASMQWFECYDREKIEDLLESMRYYIEAAEVLSSIDAGNKTRRACAQASLVSLQRQIPDSKWLHLSETNARRALVEESRFQEALIVAEAYGLNQPTEWALSFGIRCSIQN</sequence>
<name>A0A6A2XJZ6_HIBSY</name>
<dbReference type="Pfam" id="PF14649">
    <property type="entry name" value="Spatacsin_C"/>
    <property type="match status" value="1"/>
</dbReference>
<reference evidence="2" key="1">
    <citation type="submission" date="2019-09" db="EMBL/GenBank/DDBJ databases">
        <title>Draft genome information of white flower Hibiscus syriacus.</title>
        <authorList>
            <person name="Kim Y.-M."/>
        </authorList>
    </citation>
    <scope>NUCLEOTIDE SEQUENCE [LARGE SCALE GENOMIC DNA]</scope>
    <source>
        <strain evidence="2">YM2019G1</strain>
    </source>
</reference>
<dbReference type="InterPro" id="IPR028103">
    <property type="entry name" value="Spatacsin"/>
</dbReference>
<dbReference type="InterPro" id="IPR028107">
    <property type="entry name" value="Spatacsin_C_dom"/>
</dbReference>
<evidence type="ECO:0000313" key="2">
    <source>
        <dbReference type="EMBL" id="KAE8676561.1"/>
    </source>
</evidence>
<gene>
    <name evidence="2" type="ORF">F3Y22_tig00111584pilonHSYRG00181</name>
</gene>
<comment type="caution">
    <text evidence="2">The sequence shown here is derived from an EMBL/GenBank/DDBJ whole genome shotgun (WGS) entry which is preliminary data.</text>
</comment>
<organism evidence="2 3">
    <name type="scientific">Hibiscus syriacus</name>
    <name type="common">Rose of Sharon</name>
    <dbReference type="NCBI Taxonomy" id="106335"/>
    <lineage>
        <taxon>Eukaryota</taxon>
        <taxon>Viridiplantae</taxon>
        <taxon>Streptophyta</taxon>
        <taxon>Embryophyta</taxon>
        <taxon>Tracheophyta</taxon>
        <taxon>Spermatophyta</taxon>
        <taxon>Magnoliopsida</taxon>
        <taxon>eudicotyledons</taxon>
        <taxon>Gunneridae</taxon>
        <taxon>Pentapetalae</taxon>
        <taxon>rosids</taxon>
        <taxon>malvids</taxon>
        <taxon>Malvales</taxon>
        <taxon>Malvaceae</taxon>
        <taxon>Malvoideae</taxon>
        <taxon>Hibiscus</taxon>
    </lineage>
</organism>
<dbReference type="AlphaFoldDB" id="A0A6A2XJZ6"/>
<protein>
    <recommendedName>
        <fullName evidence="1">Spatacsin C-terminal domain-containing protein</fullName>
    </recommendedName>
</protein>
<proteinExistence type="predicted"/>
<evidence type="ECO:0000313" key="3">
    <source>
        <dbReference type="Proteomes" id="UP000436088"/>
    </source>
</evidence>
<feature type="domain" description="Spatacsin C-terminal" evidence="1">
    <location>
        <begin position="332"/>
        <end position="449"/>
    </location>
</feature>
<dbReference type="Proteomes" id="UP000436088">
    <property type="component" value="Unassembled WGS sequence"/>
</dbReference>
<accession>A0A6A2XJZ6</accession>
<keyword evidence="3" id="KW-1185">Reference proteome</keyword>
<dbReference type="EMBL" id="VEPZ02001376">
    <property type="protein sequence ID" value="KAE8676561.1"/>
    <property type="molecule type" value="Genomic_DNA"/>
</dbReference>
<evidence type="ECO:0000259" key="1">
    <source>
        <dbReference type="Pfam" id="PF14649"/>
    </source>
</evidence>
<dbReference type="PANTHER" id="PTHR13650">
    <property type="entry name" value="SPATACSIN"/>
    <property type="match status" value="1"/>
</dbReference>
<dbReference type="PANTHER" id="PTHR13650:SF0">
    <property type="entry name" value="SPATACSIN"/>
    <property type="match status" value="1"/>
</dbReference>
<dbReference type="GO" id="GO:0005737">
    <property type="term" value="C:cytoplasm"/>
    <property type="evidence" value="ECO:0007669"/>
    <property type="project" value="TreeGrafter"/>
</dbReference>